<dbReference type="Proteomes" id="UP000316199">
    <property type="component" value="Unassembled WGS sequence"/>
</dbReference>
<evidence type="ECO:0000313" key="4">
    <source>
        <dbReference type="EMBL" id="RZO75285.1"/>
    </source>
</evidence>
<accession>A0A520RYM2</accession>
<dbReference type="PANTHER" id="PTHR43333">
    <property type="entry name" value="2-HACID_DH_C DOMAIN-CONTAINING PROTEIN"/>
    <property type="match status" value="1"/>
</dbReference>
<dbReference type="InterPro" id="IPR006140">
    <property type="entry name" value="D-isomer_DH_NAD-bd"/>
</dbReference>
<evidence type="ECO:0000259" key="3">
    <source>
        <dbReference type="Pfam" id="PF02826"/>
    </source>
</evidence>
<keyword evidence="2" id="KW-0520">NAD</keyword>
<organism evidence="4 5">
    <name type="scientific">OM182 bacterium</name>
    <dbReference type="NCBI Taxonomy" id="2510334"/>
    <lineage>
        <taxon>Bacteria</taxon>
        <taxon>Pseudomonadati</taxon>
        <taxon>Pseudomonadota</taxon>
        <taxon>Gammaproteobacteria</taxon>
        <taxon>OMG group</taxon>
        <taxon>OM182 clade</taxon>
    </lineage>
</organism>
<dbReference type="InterPro" id="IPR036291">
    <property type="entry name" value="NAD(P)-bd_dom_sf"/>
</dbReference>
<dbReference type="PANTHER" id="PTHR43333:SF1">
    <property type="entry name" value="D-ISOMER SPECIFIC 2-HYDROXYACID DEHYDROGENASE NAD-BINDING DOMAIN-CONTAINING PROTEIN"/>
    <property type="match status" value="1"/>
</dbReference>
<dbReference type="SUPFAM" id="SSF52283">
    <property type="entry name" value="Formate/glycerate dehydrogenase catalytic domain-like"/>
    <property type="match status" value="1"/>
</dbReference>
<dbReference type="EMBL" id="SHAG01000040">
    <property type="protein sequence ID" value="RZO75285.1"/>
    <property type="molecule type" value="Genomic_DNA"/>
</dbReference>
<dbReference type="Gene3D" id="3.40.50.720">
    <property type="entry name" value="NAD(P)-binding Rossmann-like Domain"/>
    <property type="match status" value="2"/>
</dbReference>
<evidence type="ECO:0000313" key="5">
    <source>
        <dbReference type="Proteomes" id="UP000316199"/>
    </source>
</evidence>
<reference evidence="4 5" key="1">
    <citation type="submission" date="2019-02" db="EMBL/GenBank/DDBJ databases">
        <title>Prokaryotic population dynamics and viral predation in marine succession experiment using metagenomics: the confinement effect.</title>
        <authorList>
            <person name="Haro-Moreno J.M."/>
            <person name="Rodriguez-Valera F."/>
            <person name="Lopez-Perez M."/>
        </authorList>
    </citation>
    <scope>NUCLEOTIDE SEQUENCE [LARGE SCALE GENOMIC DNA]</scope>
    <source>
        <strain evidence="4">MED-G157</strain>
    </source>
</reference>
<name>A0A520RYM2_9GAMM</name>
<gene>
    <name evidence="4" type="ORF">EVA68_07350</name>
</gene>
<keyword evidence="1" id="KW-0560">Oxidoreductase</keyword>
<comment type="caution">
    <text evidence="4">The sequence shown here is derived from an EMBL/GenBank/DDBJ whole genome shotgun (WGS) entry which is preliminary data.</text>
</comment>
<feature type="domain" description="D-isomer specific 2-hydroxyacid dehydrogenase NAD-binding" evidence="3">
    <location>
        <begin position="108"/>
        <end position="276"/>
    </location>
</feature>
<dbReference type="GO" id="GO:0016491">
    <property type="term" value="F:oxidoreductase activity"/>
    <property type="evidence" value="ECO:0007669"/>
    <property type="project" value="UniProtKB-KW"/>
</dbReference>
<dbReference type="Pfam" id="PF02826">
    <property type="entry name" value="2-Hacid_dh_C"/>
    <property type="match status" value="1"/>
</dbReference>
<dbReference type="SUPFAM" id="SSF51735">
    <property type="entry name" value="NAD(P)-binding Rossmann-fold domains"/>
    <property type="match status" value="1"/>
</dbReference>
<evidence type="ECO:0000256" key="1">
    <source>
        <dbReference type="ARBA" id="ARBA00023002"/>
    </source>
</evidence>
<protein>
    <recommendedName>
        <fullName evidence="3">D-isomer specific 2-hydroxyacid dehydrogenase NAD-binding domain-containing protein</fullName>
    </recommendedName>
</protein>
<dbReference type="GO" id="GO:0051287">
    <property type="term" value="F:NAD binding"/>
    <property type="evidence" value="ECO:0007669"/>
    <property type="project" value="InterPro"/>
</dbReference>
<evidence type="ECO:0000256" key="2">
    <source>
        <dbReference type="ARBA" id="ARBA00023027"/>
    </source>
</evidence>
<sequence length="297" mass="33836">MKISTLLNDSETEALHFSPESLRSLDVALPNAELSHHSSEQSFLEDSAQTDIVVTWRFRELWYPHFPRLKRIYTPAAGHDWIESDPLDRVPIIYGTFHGSILAESLLGALLFMNRRMPAMIKNHRERKWDRNLQSRTKLIKDQTVLILGYGNIARFCKSALEPLVKQIIGVRQKADGDGVFRNTELPTLLPNADHVVLLLPGTTSNDRFMNDERLSLMKPGSYIYNFGRGNALLAQDLLPAMKHLGGAFLDVTEEEPLPTKSALWSHENIFITPHSSCMCDNYRDLYISELIDHLAR</sequence>
<dbReference type="AlphaFoldDB" id="A0A520RYM2"/>
<proteinExistence type="predicted"/>